<evidence type="ECO:0000256" key="2">
    <source>
        <dbReference type="SAM" id="Phobius"/>
    </source>
</evidence>
<accession>W9YMK3</accession>
<keyword evidence="2" id="KW-1133">Transmembrane helix</keyword>
<proteinExistence type="predicted"/>
<sequence>MSADKVTSLAGGLSGSGLGSLTGALQGGVNNLVNMGSGWLDKFFPPEKREEWKAWLTKFATEKPYLASFLLSQIALSGLPLALFAFMTVTVFIFALLAGILIGVLGALLFVVAAVGFALLILLPILFFTTGAAVFIWLWGVGAYYIVKWFNQKDVPGIHTDAAGGLAKATGLSDLPGINGTPLGGGGENGSTSASASGDEAHPSQHQQHANNSNSKGQRTPAKLDKKGTGTGTTTGAQQHHHDAKEPNSHTNAHQRKQVNRPSSTGPASKVTDTVDGAGKTANGTVGDARKVVGI</sequence>
<protein>
    <submittedName>
        <fullName evidence="3">Uncharacterized protein</fullName>
    </submittedName>
</protein>
<dbReference type="STRING" id="1182541.W9YMK3"/>
<evidence type="ECO:0000313" key="4">
    <source>
        <dbReference type="Proteomes" id="UP000019484"/>
    </source>
</evidence>
<feature type="region of interest" description="Disordered" evidence="1">
    <location>
        <begin position="177"/>
        <end position="295"/>
    </location>
</feature>
<evidence type="ECO:0000256" key="1">
    <source>
        <dbReference type="SAM" id="MobiDB-lite"/>
    </source>
</evidence>
<reference evidence="3 4" key="1">
    <citation type="submission" date="2013-03" db="EMBL/GenBank/DDBJ databases">
        <title>The Genome Sequence of Capronia coronata CBS 617.96.</title>
        <authorList>
            <consortium name="The Broad Institute Genomics Platform"/>
            <person name="Cuomo C."/>
            <person name="de Hoog S."/>
            <person name="Gorbushina A."/>
            <person name="Walker B."/>
            <person name="Young S.K."/>
            <person name="Zeng Q."/>
            <person name="Gargeya S."/>
            <person name="Fitzgerald M."/>
            <person name="Haas B."/>
            <person name="Abouelleil A."/>
            <person name="Allen A.W."/>
            <person name="Alvarado L."/>
            <person name="Arachchi H.M."/>
            <person name="Berlin A.M."/>
            <person name="Chapman S.B."/>
            <person name="Gainer-Dewar J."/>
            <person name="Goldberg J."/>
            <person name="Griggs A."/>
            <person name="Gujja S."/>
            <person name="Hansen M."/>
            <person name="Howarth C."/>
            <person name="Imamovic A."/>
            <person name="Ireland A."/>
            <person name="Larimer J."/>
            <person name="McCowan C."/>
            <person name="Murphy C."/>
            <person name="Pearson M."/>
            <person name="Poon T.W."/>
            <person name="Priest M."/>
            <person name="Roberts A."/>
            <person name="Saif S."/>
            <person name="Shea T."/>
            <person name="Sisk P."/>
            <person name="Sykes S."/>
            <person name="Wortman J."/>
            <person name="Nusbaum C."/>
            <person name="Birren B."/>
        </authorList>
    </citation>
    <scope>NUCLEOTIDE SEQUENCE [LARGE SCALE GENOMIC DNA]</scope>
    <source>
        <strain evidence="3 4">CBS 617.96</strain>
    </source>
</reference>
<comment type="caution">
    <text evidence="3">The sequence shown here is derived from an EMBL/GenBank/DDBJ whole genome shotgun (WGS) entry which is preliminary data.</text>
</comment>
<dbReference type="AlphaFoldDB" id="W9YMK3"/>
<dbReference type="Pfam" id="PF16015">
    <property type="entry name" value="Promethin"/>
    <property type="match status" value="1"/>
</dbReference>
<organism evidence="3 4">
    <name type="scientific">Capronia coronata CBS 617.96</name>
    <dbReference type="NCBI Taxonomy" id="1182541"/>
    <lineage>
        <taxon>Eukaryota</taxon>
        <taxon>Fungi</taxon>
        <taxon>Dikarya</taxon>
        <taxon>Ascomycota</taxon>
        <taxon>Pezizomycotina</taxon>
        <taxon>Eurotiomycetes</taxon>
        <taxon>Chaetothyriomycetidae</taxon>
        <taxon>Chaetothyriales</taxon>
        <taxon>Herpotrichiellaceae</taxon>
        <taxon>Capronia</taxon>
    </lineage>
</organism>
<evidence type="ECO:0000313" key="3">
    <source>
        <dbReference type="EMBL" id="EXJ90456.1"/>
    </source>
</evidence>
<keyword evidence="2" id="KW-0812">Transmembrane</keyword>
<keyword evidence="2" id="KW-0472">Membrane</keyword>
<dbReference type="HOGENOM" id="CLU_085422_0_0_1"/>
<name>W9YMK3_9EURO</name>
<dbReference type="eggNOG" id="ENOG502S8KA">
    <property type="taxonomic scope" value="Eukaryota"/>
</dbReference>
<dbReference type="RefSeq" id="XP_007722650.1">
    <property type="nucleotide sequence ID" value="XM_007724460.1"/>
</dbReference>
<keyword evidence="4" id="KW-1185">Reference proteome</keyword>
<gene>
    <name evidence="3" type="ORF">A1O1_03558</name>
</gene>
<dbReference type="EMBL" id="AMWN01000003">
    <property type="protein sequence ID" value="EXJ90456.1"/>
    <property type="molecule type" value="Genomic_DNA"/>
</dbReference>
<feature type="transmembrane region" description="Helical" evidence="2">
    <location>
        <begin position="125"/>
        <end position="147"/>
    </location>
</feature>
<feature type="compositionally biased region" description="Polar residues" evidence="1">
    <location>
        <begin position="204"/>
        <end position="218"/>
    </location>
</feature>
<dbReference type="Proteomes" id="UP000019484">
    <property type="component" value="Unassembled WGS sequence"/>
</dbReference>
<dbReference type="OrthoDB" id="3928876at2759"/>
<feature type="transmembrane region" description="Helical" evidence="2">
    <location>
        <begin position="93"/>
        <end position="119"/>
    </location>
</feature>
<dbReference type="GeneID" id="19158449"/>
<feature type="transmembrane region" description="Helical" evidence="2">
    <location>
        <begin position="65"/>
        <end position="86"/>
    </location>
</feature>